<evidence type="ECO:0000256" key="9">
    <source>
        <dbReference type="SAM" id="MobiDB-lite"/>
    </source>
</evidence>
<dbReference type="GO" id="GO:0005737">
    <property type="term" value="C:cytoplasm"/>
    <property type="evidence" value="ECO:0007669"/>
    <property type="project" value="TreeGrafter"/>
</dbReference>
<dbReference type="VEuPathDB" id="FungiDB:AAP_05777"/>
<evidence type="ECO:0000256" key="8">
    <source>
        <dbReference type="RuleBase" id="RU003956"/>
    </source>
</evidence>
<dbReference type="Pfam" id="PF00484">
    <property type="entry name" value="Pro_CA"/>
    <property type="match status" value="1"/>
</dbReference>
<evidence type="ECO:0000256" key="1">
    <source>
        <dbReference type="ARBA" id="ARBA00006217"/>
    </source>
</evidence>
<comment type="similarity">
    <text evidence="1 8">Belongs to the beta-class carbonic anhydrase family.</text>
</comment>
<dbReference type="SMART" id="SM00947">
    <property type="entry name" value="Pro_CA"/>
    <property type="match status" value="1"/>
</dbReference>
<gene>
    <name evidence="10" type="ORF">AAP_05777</name>
</gene>
<organism evidence="10 11">
    <name type="scientific">Ascosphaera apis ARSEF 7405</name>
    <dbReference type="NCBI Taxonomy" id="392613"/>
    <lineage>
        <taxon>Eukaryota</taxon>
        <taxon>Fungi</taxon>
        <taxon>Dikarya</taxon>
        <taxon>Ascomycota</taxon>
        <taxon>Pezizomycotina</taxon>
        <taxon>Eurotiomycetes</taxon>
        <taxon>Eurotiomycetidae</taxon>
        <taxon>Onygenales</taxon>
        <taxon>Ascosphaeraceae</taxon>
        <taxon>Ascosphaera</taxon>
    </lineage>
</organism>
<feature type="binding site" evidence="7">
    <location>
        <position position="78"/>
    </location>
    <ligand>
        <name>Zn(2+)</name>
        <dbReference type="ChEBI" id="CHEBI:29105"/>
    </ligand>
</feature>
<dbReference type="OrthoDB" id="10248475at2759"/>
<keyword evidence="11" id="KW-1185">Reference proteome</keyword>
<dbReference type="Gene3D" id="3.40.1050.10">
    <property type="entry name" value="Carbonic anhydrase"/>
    <property type="match status" value="1"/>
</dbReference>
<evidence type="ECO:0000256" key="4">
    <source>
        <dbReference type="ARBA" id="ARBA00022833"/>
    </source>
</evidence>
<dbReference type="Proteomes" id="UP000242877">
    <property type="component" value="Unassembled WGS sequence"/>
</dbReference>
<dbReference type="SUPFAM" id="SSF53056">
    <property type="entry name" value="beta-carbonic anhydrase, cab"/>
    <property type="match status" value="1"/>
</dbReference>
<evidence type="ECO:0000313" key="10">
    <source>
        <dbReference type="EMBL" id="KZZ87253.1"/>
    </source>
</evidence>
<dbReference type="EMBL" id="AZGZ01000036">
    <property type="protein sequence ID" value="KZZ87253.1"/>
    <property type="molecule type" value="Genomic_DNA"/>
</dbReference>
<feature type="binding site" evidence="7">
    <location>
        <position position="135"/>
    </location>
    <ligand>
        <name>Zn(2+)</name>
        <dbReference type="ChEBI" id="CHEBI:29105"/>
    </ligand>
</feature>
<dbReference type="AlphaFoldDB" id="A0A162I105"/>
<dbReference type="CDD" id="cd00883">
    <property type="entry name" value="beta_CA_cladeA"/>
    <property type="match status" value="1"/>
</dbReference>
<dbReference type="GO" id="GO:0034599">
    <property type="term" value="P:cellular response to oxidative stress"/>
    <property type="evidence" value="ECO:0007669"/>
    <property type="project" value="TreeGrafter"/>
</dbReference>
<dbReference type="PANTHER" id="PTHR11002">
    <property type="entry name" value="CARBONIC ANHYDRASE"/>
    <property type="match status" value="1"/>
</dbReference>
<protein>
    <recommendedName>
        <fullName evidence="2 8">Carbonic anhydrase</fullName>
        <ecNumber evidence="2 8">4.2.1.1</ecNumber>
    </recommendedName>
    <alternativeName>
        <fullName evidence="8">Carbonate dehydratase</fullName>
    </alternativeName>
</protein>
<feature type="binding site" evidence="7">
    <location>
        <position position="132"/>
    </location>
    <ligand>
        <name>Zn(2+)</name>
        <dbReference type="ChEBI" id="CHEBI:29105"/>
    </ligand>
</feature>
<dbReference type="InterPro" id="IPR015892">
    <property type="entry name" value="Carbonic_anhydrase_CS"/>
</dbReference>
<comment type="cofactor">
    <cofactor evidence="7">
        <name>Zn(2+)</name>
        <dbReference type="ChEBI" id="CHEBI:29105"/>
    </cofactor>
    <text evidence="7">Binds 1 zinc ion per subunit.</text>
</comment>
<evidence type="ECO:0000256" key="7">
    <source>
        <dbReference type="PIRSR" id="PIRSR601765-1"/>
    </source>
</evidence>
<feature type="binding site" evidence="7">
    <location>
        <position position="76"/>
    </location>
    <ligand>
        <name>Zn(2+)</name>
        <dbReference type="ChEBI" id="CHEBI:29105"/>
    </ligand>
</feature>
<proteinExistence type="inferred from homology"/>
<keyword evidence="4 7" id="KW-0862">Zinc</keyword>
<keyword evidence="3 7" id="KW-0479">Metal-binding</keyword>
<accession>A0A162I105</accession>
<dbReference type="GO" id="GO:0008270">
    <property type="term" value="F:zinc ion binding"/>
    <property type="evidence" value="ECO:0007669"/>
    <property type="project" value="UniProtKB-UniRule"/>
</dbReference>
<feature type="compositionally biased region" description="Basic and acidic residues" evidence="9">
    <location>
        <begin position="243"/>
        <end position="254"/>
    </location>
</feature>
<comment type="caution">
    <text evidence="10">The sequence shown here is derived from an EMBL/GenBank/DDBJ whole genome shotgun (WGS) entry which is preliminary data.</text>
</comment>
<feature type="region of interest" description="Disordered" evidence="9">
    <location>
        <begin position="234"/>
        <end position="254"/>
    </location>
</feature>
<dbReference type="EC" id="4.2.1.1" evidence="2 8"/>
<evidence type="ECO:0000313" key="11">
    <source>
        <dbReference type="Proteomes" id="UP000242877"/>
    </source>
</evidence>
<dbReference type="PROSITE" id="PS00705">
    <property type="entry name" value="PROK_CO2_ANHYDRASE_2"/>
    <property type="match status" value="1"/>
</dbReference>
<keyword evidence="5 8" id="KW-0456">Lyase</keyword>
<dbReference type="GO" id="GO:0004089">
    <property type="term" value="F:carbonate dehydratase activity"/>
    <property type="evidence" value="ECO:0007669"/>
    <property type="project" value="UniProtKB-UniRule"/>
</dbReference>
<dbReference type="InterPro" id="IPR036874">
    <property type="entry name" value="Carbonic_anhydrase_sf"/>
</dbReference>
<dbReference type="PANTHER" id="PTHR11002:SF76">
    <property type="entry name" value="CARBONIC ANHYDRASE"/>
    <property type="match status" value="1"/>
</dbReference>
<evidence type="ECO:0000256" key="5">
    <source>
        <dbReference type="ARBA" id="ARBA00023239"/>
    </source>
</evidence>
<evidence type="ECO:0000256" key="6">
    <source>
        <dbReference type="ARBA" id="ARBA00048348"/>
    </source>
</evidence>
<comment type="function">
    <text evidence="8">Reversible hydration of carbon dioxide.</text>
</comment>
<dbReference type="GO" id="GO:0071244">
    <property type="term" value="P:cellular response to carbon dioxide"/>
    <property type="evidence" value="ECO:0007669"/>
    <property type="project" value="TreeGrafter"/>
</dbReference>
<comment type="catalytic activity">
    <reaction evidence="6 8">
        <text>hydrogencarbonate + H(+) = CO2 + H2O</text>
        <dbReference type="Rhea" id="RHEA:10748"/>
        <dbReference type="ChEBI" id="CHEBI:15377"/>
        <dbReference type="ChEBI" id="CHEBI:15378"/>
        <dbReference type="ChEBI" id="CHEBI:16526"/>
        <dbReference type="ChEBI" id="CHEBI:17544"/>
        <dbReference type="EC" id="4.2.1.1"/>
    </reaction>
</comment>
<sequence length="254" mass="27813">MSASQGEYPILTAHFNILYLPSSINCSRYIDLYVADLFTSTLTRNATWASTTQQTDPNLFPSLSNSQKPRILFLGCSDSRVPETTILNLKPGEAFVTRNVGNVMTHHDISIGSVVEYAVVHLGVELIILCGHTNCGACNAALQNGSIGTLLDTWLSPLRRVREENSAELHDLAARAATPELGQAAMATRLAELNVLSGVRILRENPHVLKKSKMGKLSVRGAVYDVATGLMREVGEQEEEESTAQKRRETFELS</sequence>
<name>A0A162I105_9EURO</name>
<dbReference type="InterPro" id="IPR001765">
    <property type="entry name" value="Carbonic_anhydrase"/>
</dbReference>
<reference evidence="10 11" key="1">
    <citation type="journal article" date="2016" name="Genome Biol. Evol.">
        <title>Divergent and convergent evolution of fungal pathogenicity.</title>
        <authorList>
            <person name="Shang Y."/>
            <person name="Xiao G."/>
            <person name="Zheng P."/>
            <person name="Cen K."/>
            <person name="Zhan S."/>
            <person name="Wang C."/>
        </authorList>
    </citation>
    <scope>NUCLEOTIDE SEQUENCE [LARGE SCALE GENOMIC DNA]</scope>
    <source>
        <strain evidence="10 11">ARSEF 7405</strain>
    </source>
</reference>
<evidence type="ECO:0000256" key="3">
    <source>
        <dbReference type="ARBA" id="ARBA00022723"/>
    </source>
</evidence>
<evidence type="ECO:0000256" key="2">
    <source>
        <dbReference type="ARBA" id="ARBA00012925"/>
    </source>
</evidence>
<dbReference type="GO" id="GO:0015976">
    <property type="term" value="P:carbon utilization"/>
    <property type="evidence" value="ECO:0007669"/>
    <property type="project" value="InterPro"/>
</dbReference>